<comment type="caution">
    <text evidence="10">The sequence shown here is derived from an EMBL/GenBank/DDBJ whole genome shotgun (WGS) entry which is preliminary data.</text>
</comment>
<evidence type="ECO:0000256" key="5">
    <source>
        <dbReference type="ARBA" id="ARBA00022777"/>
    </source>
</evidence>
<dbReference type="InterPro" id="IPR000014">
    <property type="entry name" value="PAS"/>
</dbReference>
<feature type="domain" description="PAS" evidence="8">
    <location>
        <begin position="143"/>
        <end position="195"/>
    </location>
</feature>
<feature type="domain" description="PAC" evidence="9">
    <location>
        <begin position="852"/>
        <end position="903"/>
    </location>
</feature>
<dbReference type="SMART" id="SM00091">
    <property type="entry name" value="PAS"/>
    <property type="match status" value="8"/>
</dbReference>
<dbReference type="InterPro" id="IPR005467">
    <property type="entry name" value="His_kinase_dom"/>
</dbReference>
<dbReference type="InterPro" id="IPR029016">
    <property type="entry name" value="GAF-like_dom_sf"/>
</dbReference>
<dbReference type="Gene3D" id="3.30.565.10">
    <property type="entry name" value="Histidine kinase-like ATPase, C-terminal domain"/>
    <property type="match status" value="1"/>
</dbReference>
<dbReference type="NCBIfam" id="TIGR00229">
    <property type="entry name" value="sensory_box"/>
    <property type="match status" value="7"/>
</dbReference>
<organism evidence="10 11">
    <name type="scientific">Aquimarina brevivitae</name>
    <dbReference type="NCBI Taxonomy" id="323412"/>
    <lineage>
        <taxon>Bacteria</taxon>
        <taxon>Pseudomonadati</taxon>
        <taxon>Bacteroidota</taxon>
        <taxon>Flavobacteriia</taxon>
        <taxon>Flavobacteriales</taxon>
        <taxon>Flavobacteriaceae</taxon>
        <taxon>Aquimarina</taxon>
    </lineage>
</organism>
<dbReference type="PANTHER" id="PTHR43304">
    <property type="entry name" value="PHYTOCHROME-LIKE PROTEIN CPH1"/>
    <property type="match status" value="1"/>
</dbReference>
<evidence type="ECO:0000256" key="2">
    <source>
        <dbReference type="ARBA" id="ARBA00012438"/>
    </source>
</evidence>
<dbReference type="Gene3D" id="3.30.450.40">
    <property type="match status" value="1"/>
</dbReference>
<keyword evidence="3" id="KW-0597">Phosphoprotein</keyword>
<dbReference type="InterPro" id="IPR004358">
    <property type="entry name" value="Sig_transdc_His_kin-like_C"/>
</dbReference>
<dbReference type="Pfam" id="PF13426">
    <property type="entry name" value="PAS_9"/>
    <property type="match status" value="3"/>
</dbReference>
<feature type="domain" description="PAC" evidence="9">
    <location>
        <begin position="1348"/>
        <end position="1400"/>
    </location>
</feature>
<dbReference type="InterPro" id="IPR036097">
    <property type="entry name" value="HisK_dim/P_sf"/>
</dbReference>
<dbReference type="EMBL" id="SGXE01000002">
    <property type="protein sequence ID" value="RZS93947.1"/>
    <property type="molecule type" value="Genomic_DNA"/>
</dbReference>
<dbReference type="EC" id="2.7.13.3" evidence="2"/>
<evidence type="ECO:0000256" key="6">
    <source>
        <dbReference type="SAM" id="Coils"/>
    </source>
</evidence>
<evidence type="ECO:0000313" key="11">
    <source>
        <dbReference type="Proteomes" id="UP000292262"/>
    </source>
</evidence>
<feature type="domain" description="PAS" evidence="8">
    <location>
        <begin position="11"/>
        <end position="76"/>
    </location>
</feature>
<dbReference type="InterPro" id="IPR001610">
    <property type="entry name" value="PAC"/>
</dbReference>
<dbReference type="GO" id="GO:0006355">
    <property type="term" value="P:regulation of DNA-templated transcription"/>
    <property type="evidence" value="ECO:0007669"/>
    <property type="project" value="InterPro"/>
</dbReference>
<feature type="domain" description="PAC" evidence="9">
    <location>
        <begin position="445"/>
        <end position="499"/>
    </location>
</feature>
<dbReference type="InterPro" id="IPR035965">
    <property type="entry name" value="PAS-like_dom_sf"/>
</dbReference>
<protein>
    <recommendedName>
        <fullName evidence="2">histidine kinase</fullName>
        <ecNumber evidence="2">2.7.13.3</ecNumber>
    </recommendedName>
</protein>
<dbReference type="SUPFAM" id="SSF55781">
    <property type="entry name" value="GAF domain-like"/>
    <property type="match status" value="1"/>
</dbReference>
<dbReference type="PRINTS" id="PR00344">
    <property type="entry name" value="BCTRLSENSOR"/>
</dbReference>
<dbReference type="InterPro" id="IPR003661">
    <property type="entry name" value="HisK_dim/P_dom"/>
</dbReference>
<dbReference type="Gene3D" id="3.30.450.20">
    <property type="entry name" value="PAS domain"/>
    <property type="match status" value="10"/>
</dbReference>
<dbReference type="SMART" id="SM00388">
    <property type="entry name" value="HisKA"/>
    <property type="match status" value="1"/>
</dbReference>
<dbReference type="SUPFAM" id="SSF55785">
    <property type="entry name" value="PYP-like sensor domain (PAS domain)"/>
    <property type="match status" value="10"/>
</dbReference>
<dbReference type="SUPFAM" id="SSF47384">
    <property type="entry name" value="Homodimeric domain of signal transducing histidine kinase"/>
    <property type="match status" value="1"/>
</dbReference>
<feature type="domain" description="PAC" evidence="9">
    <location>
        <begin position="1214"/>
        <end position="1270"/>
    </location>
</feature>
<feature type="domain" description="PAS" evidence="8">
    <location>
        <begin position="1145"/>
        <end position="1188"/>
    </location>
</feature>
<dbReference type="CDD" id="cd00130">
    <property type="entry name" value="PAS"/>
    <property type="match status" value="8"/>
</dbReference>
<evidence type="ECO:0000256" key="3">
    <source>
        <dbReference type="ARBA" id="ARBA00022553"/>
    </source>
</evidence>
<keyword evidence="6" id="KW-0175">Coiled coil</keyword>
<dbReference type="SMART" id="SM00387">
    <property type="entry name" value="HATPase_c"/>
    <property type="match status" value="1"/>
</dbReference>
<dbReference type="Pfam" id="PF00512">
    <property type="entry name" value="HisKA"/>
    <property type="match status" value="1"/>
</dbReference>
<evidence type="ECO:0000259" key="9">
    <source>
        <dbReference type="PROSITE" id="PS50113"/>
    </source>
</evidence>
<feature type="domain" description="Histidine kinase" evidence="7">
    <location>
        <begin position="1425"/>
        <end position="1637"/>
    </location>
</feature>
<keyword evidence="5" id="KW-0418">Kinase</keyword>
<name>A0A4Q7P2U8_9FLAO</name>
<evidence type="ECO:0000259" key="7">
    <source>
        <dbReference type="PROSITE" id="PS50109"/>
    </source>
</evidence>
<dbReference type="PROSITE" id="PS50109">
    <property type="entry name" value="HIS_KIN"/>
    <property type="match status" value="1"/>
</dbReference>
<dbReference type="Gene3D" id="1.10.287.130">
    <property type="match status" value="1"/>
</dbReference>
<sequence>MPHHSLQSLFLDQSNDPIWIVDLDNKVIYSNEAYNELCKLLTEDSIDKDSPLFITDFDNEKSKKWENYYHNATKGEPVTTKEELILPQNKEAKHYKITLTPIFDEHQRIKAVGCKAQDITATIANKLEILKNKDATLDVFCTVDQHGNFTYASAAAKEHWGYAPDELMGKPYMDLVIAEDKEKTKAIAQDITDGKEVKSFINRYRKPDGNIAFNLWSVRWDEETKLMYGVARDAKELIEKEARIAKSEQRFKALVQEGSDLIAILDLEGNYKYVSPTSTSVLGISSTEFIGRNAFEFIHPEDKERVKDKLQRITKESRVSIEPYRFQNNEKEYRWIETILTNMTENPAVIGIVANSRDVTDKINKEYTRKLLESVITNTHDAVIITEADPLAKPGPKIIYVNEAFTNMTGYMAEEAIGATPRMLQGPKTSQEEVSKLSLALRNYEPYEATLINYKKNGEEFWVNFNVTPVANEMGIYTHWIAIERDVTEQKNKELENELIANIGFHLNVNENYEYAVREMCKSLFEFGDFDWVELWATGIDKSKLHLVNYFLPDKKDEHFYKTHSNFKTSKKSEGLPGQVWEKKSQLLWDDIRNYTAFKRKNTALEIGLKTVLGIPLLHNNTILGVLIIGTKKKAKYLKKYSRVFERLEQFIGAELKGKMLENDLSHLFDAVPDILGVINVEKSFLTINQAGCKLLGYNEKEILGQSFEVFMHPEEDKNLVSKVIGQLTAEHNTFSFEVRFLKKSGELLWLSWYGKANINEGLIYCSAKDITEKKKLRKLKAQANILAKVGSWEFNLIENDLYWSEEVHHLHETDPDTFTPNVEKALSFYKEEHKPFVGELFDKAINEGITLDYTAAIISRGNKEKWIRVLGSPEYVEDKCVRYIGSFQDITEHKEIEFRLQNLSDNLPGVVFQYHIFPDQSYEITIISKGAEEIWGFTEEEVLENSQLVWDQIEAAGDIQAVQKSIAESIRTKSKWSAEWKYVKPNGEIKTHAGFGSPTFLADRTVIFNSVVFDITEEAKNKELLEQVSNLAKISSWEYDVTEGKVILSNMVYEILETNEEEFTPDFEDSISFYRKDFQDMVRANLEHCMHHGESINYDAIITTPKKNEKWIRVVANAEMHDGKCTRVYGSIQDITEQKEAEQEKHRLQTTLENSLNEIYIFDSETLKFSYVNKGALYNLGYSLNEIRNLTPLDLKPEYSSSSFQELVAPLRKKEKQRVIFFTHHKRKDGSLYPVEVHLQLTSDGSNTKFIAIILDITERKKAEENILKANERFEKVTEATQDVIWDWDIINDSYYRSNAIKNFFGEEAEESMSKRDFWKDRFHPDDLNDVQNSLDDALSDPDRVRWESSYRIYNDHGKIIHVTDRGLIIRNKKGKAIRMIGAMSNVTAQKDYELKLRKLNKKLQKHTKELERSNQELEQFAFVTSHDLQEPLRMVTSFMDQLKRKYEDQLDDKALQYIHFARDGAKRMKQIILDLLDYSRASKPTESEEKIDVNGLVSEFKQLRRKIIAEKSVSIIGENLPVIFSYKAVITQIFHSLLDNAIKYSKEGVDPRIEISAEESKTEWTFSIKDNGIGIDSEFFDKIFVIFQRLHNRTEYEGTGIGLSITKRHIEFLGGKIWVASQLEEGSTFYFTIPK</sequence>
<dbReference type="InterPro" id="IPR013655">
    <property type="entry name" value="PAS_fold_3"/>
</dbReference>
<proteinExistence type="predicted"/>
<dbReference type="InterPro" id="IPR052162">
    <property type="entry name" value="Sensor_kinase/Photoreceptor"/>
</dbReference>
<keyword evidence="11" id="KW-1185">Reference proteome</keyword>
<evidence type="ECO:0000256" key="4">
    <source>
        <dbReference type="ARBA" id="ARBA00022679"/>
    </source>
</evidence>
<dbReference type="SMART" id="SM00086">
    <property type="entry name" value="PAC"/>
    <property type="match status" value="8"/>
</dbReference>
<dbReference type="OrthoDB" id="9811889at2"/>
<evidence type="ECO:0000256" key="1">
    <source>
        <dbReference type="ARBA" id="ARBA00000085"/>
    </source>
</evidence>
<feature type="domain" description="PAC" evidence="9">
    <location>
        <begin position="1097"/>
        <end position="1148"/>
    </location>
</feature>
<dbReference type="InterPro" id="IPR013767">
    <property type="entry name" value="PAS_fold"/>
</dbReference>
<dbReference type="InterPro" id="IPR003594">
    <property type="entry name" value="HATPase_dom"/>
</dbReference>
<feature type="domain" description="PAS" evidence="8">
    <location>
        <begin position="1271"/>
        <end position="1343"/>
    </location>
</feature>
<feature type="domain" description="PAS" evidence="8">
    <location>
        <begin position="661"/>
        <end position="731"/>
    </location>
</feature>
<dbReference type="Pfam" id="PF00989">
    <property type="entry name" value="PAS"/>
    <property type="match status" value="2"/>
</dbReference>
<dbReference type="PROSITE" id="PS50112">
    <property type="entry name" value="PAS"/>
    <property type="match status" value="7"/>
</dbReference>
<feature type="domain" description="PAS" evidence="8">
    <location>
        <begin position="368"/>
        <end position="444"/>
    </location>
</feature>
<feature type="domain" description="PAS" evidence="8">
    <location>
        <begin position="247"/>
        <end position="317"/>
    </location>
</feature>
<dbReference type="Pfam" id="PF02518">
    <property type="entry name" value="HATPase_c"/>
    <property type="match status" value="1"/>
</dbReference>
<dbReference type="InterPro" id="IPR036890">
    <property type="entry name" value="HATPase_C_sf"/>
</dbReference>
<dbReference type="GO" id="GO:0000155">
    <property type="term" value="F:phosphorelay sensor kinase activity"/>
    <property type="evidence" value="ECO:0007669"/>
    <property type="project" value="InterPro"/>
</dbReference>
<feature type="coiled-coil region" evidence="6">
    <location>
        <begin position="1391"/>
        <end position="1422"/>
    </location>
</feature>
<evidence type="ECO:0000259" key="8">
    <source>
        <dbReference type="PROSITE" id="PS50112"/>
    </source>
</evidence>
<dbReference type="CDD" id="cd00082">
    <property type="entry name" value="HisKA"/>
    <property type="match status" value="1"/>
</dbReference>
<evidence type="ECO:0000313" key="10">
    <source>
        <dbReference type="EMBL" id="RZS93947.1"/>
    </source>
</evidence>
<keyword evidence="4" id="KW-0808">Transferase</keyword>
<gene>
    <name evidence="10" type="ORF">EV197_2528</name>
</gene>
<dbReference type="PANTHER" id="PTHR43304:SF1">
    <property type="entry name" value="PAC DOMAIN-CONTAINING PROTEIN"/>
    <property type="match status" value="1"/>
</dbReference>
<dbReference type="RefSeq" id="WP_130287046.1">
    <property type="nucleotide sequence ID" value="NZ_SGXE01000002.1"/>
</dbReference>
<reference evidence="10 11" key="1">
    <citation type="submission" date="2019-02" db="EMBL/GenBank/DDBJ databases">
        <title>Genomic Encyclopedia of Type Strains, Phase IV (KMG-IV): sequencing the most valuable type-strain genomes for metagenomic binning, comparative biology and taxonomic classification.</title>
        <authorList>
            <person name="Goeker M."/>
        </authorList>
    </citation>
    <scope>NUCLEOTIDE SEQUENCE [LARGE SCALE GENOMIC DNA]</scope>
    <source>
        <strain evidence="10 11">DSM 17196</strain>
    </source>
</reference>
<accession>A0A4Q7P2U8</accession>
<dbReference type="Proteomes" id="UP000292262">
    <property type="component" value="Unassembled WGS sequence"/>
</dbReference>
<dbReference type="PROSITE" id="PS50113">
    <property type="entry name" value="PAC"/>
    <property type="match status" value="5"/>
</dbReference>
<comment type="catalytic activity">
    <reaction evidence="1">
        <text>ATP + protein L-histidine = ADP + protein N-phospho-L-histidine.</text>
        <dbReference type="EC" id="2.7.13.3"/>
    </reaction>
</comment>
<dbReference type="InterPro" id="IPR000700">
    <property type="entry name" value="PAS-assoc_C"/>
</dbReference>
<dbReference type="Pfam" id="PF08447">
    <property type="entry name" value="PAS_3"/>
    <property type="match status" value="3"/>
</dbReference>
<dbReference type="SUPFAM" id="SSF55874">
    <property type="entry name" value="ATPase domain of HSP90 chaperone/DNA topoisomerase II/histidine kinase"/>
    <property type="match status" value="1"/>
</dbReference>
<dbReference type="FunFam" id="3.30.565.10:FF:000006">
    <property type="entry name" value="Sensor histidine kinase WalK"/>
    <property type="match status" value="1"/>
</dbReference>